<dbReference type="Gramene" id="PRQ61059">
    <property type="protein sequence ID" value="PRQ61059"/>
    <property type="gene ID" value="RchiOBHm_Chr0c01g0497691"/>
</dbReference>
<feature type="domain" description="Retrotransposon gag" evidence="1">
    <location>
        <begin position="82"/>
        <end position="124"/>
    </location>
</feature>
<dbReference type="Pfam" id="PF03732">
    <property type="entry name" value="Retrotrans_gag"/>
    <property type="match status" value="1"/>
</dbReference>
<dbReference type="EMBL" id="PDCK01000001">
    <property type="protein sequence ID" value="PRQ61059.1"/>
    <property type="molecule type" value="Genomic_DNA"/>
</dbReference>
<evidence type="ECO:0000313" key="3">
    <source>
        <dbReference type="Proteomes" id="UP000238479"/>
    </source>
</evidence>
<organism evidence="2 3">
    <name type="scientific">Rosa chinensis</name>
    <name type="common">China rose</name>
    <dbReference type="NCBI Taxonomy" id="74649"/>
    <lineage>
        <taxon>Eukaryota</taxon>
        <taxon>Viridiplantae</taxon>
        <taxon>Streptophyta</taxon>
        <taxon>Embryophyta</taxon>
        <taxon>Tracheophyta</taxon>
        <taxon>Spermatophyta</taxon>
        <taxon>Magnoliopsida</taxon>
        <taxon>eudicotyledons</taxon>
        <taxon>Gunneridae</taxon>
        <taxon>Pentapetalae</taxon>
        <taxon>rosids</taxon>
        <taxon>fabids</taxon>
        <taxon>Rosales</taxon>
        <taxon>Rosaceae</taxon>
        <taxon>Rosoideae</taxon>
        <taxon>Rosoideae incertae sedis</taxon>
        <taxon>Rosa</taxon>
    </lineage>
</organism>
<comment type="caution">
    <text evidence="2">The sequence shown here is derived from an EMBL/GenBank/DDBJ whole genome shotgun (WGS) entry which is preliminary data.</text>
</comment>
<evidence type="ECO:0000313" key="2">
    <source>
        <dbReference type="EMBL" id="PRQ61059.1"/>
    </source>
</evidence>
<dbReference type="PANTHER" id="PTHR33223:SF3">
    <property type="match status" value="1"/>
</dbReference>
<dbReference type="Proteomes" id="UP000238479">
    <property type="component" value="Unassembled WGS sequence"/>
</dbReference>
<protein>
    <submittedName>
        <fullName evidence="2">Putative retrotransposon gag domain-containing protein</fullName>
    </submittedName>
</protein>
<keyword evidence="3" id="KW-1185">Reference proteome</keyword>
<gene>
    <name evidence="2" type="ORF">RchiOBHm_Chr0c01g0497691</name>
</gene>
<name>A0A2P6SQS7_ROSCH</name>
<dbReference type="PANTHER" id="PTHR33223">
    <property type="entry name" value="CCHC-TYPE DOMAIN-CONTAINING PROTEIN"/>
    <property type="match status" value="1"/>
</dbReference>
<accession>A0A2P6SQS7</accession>
<dbReference type="InterPro" id="IPR005162">
    <property type="entry name" value="Retrotrans_gag_dom"/>
</dbReference>
<reference evidence="2 3" key="1">
    <citation type="journal article" date="2018" name="Nat. Genet.">
        <title>The Rosa genome provides new insights in the design of modern roses.</title>
        <authorList>
            <person name="Bendahmane M."/>
        </authorList>
    </citation>
    <scope>NUCLEOTIDE SEQUENCE [LARGE SCALE GENOMIC DNA]</scope>
    <source>
        <strain evidence="3">cv. Old Blush</strain>
    </source>
</reference>
<evidence type="ECO:0000259" key="1">
    <source>
        <dbReference type="Pfam" id="PF03732"/>
    </source>
</evidence>
<sequence>MAETIRQLSNPTGGGAAPLCIAYPEPGEGLNDDFELKSGFLHHLPKFHGMSSEDTNKHLKEFEFVCGSMCPKGADINILKMKAFPFTLEDKAKTWLFELPAGTINTWDRMKGEFLTKLVESRKDMRRISAIIGIDLRAL</sequence>
<dbReference type="AlphaFoldDB" id="A0A2P6SQS7"/>
<dbReference type="OMA" id="TINTWDR"/>
<proteinExistence type="predicted"/>